<evidence type="ECO:0000313" key="2">
    <source>
        <dbReference type="EMBL" id="ANN18771.1"/>
    </source>
</evidence>
<proteinExistence type="predicted"/>
<keyword evidence="3" id="KW-1185">Reference proteome</keyword>
<dbReference type="KEGG" id="aori:SD37_26215"/>
<feature type="compositionally biased region" description="Basic and acidic residues" evidence="1">
    <location>
        <begin position="674"/>
        <end position="685"/>
    </location>
</feature>
<feature type="region of interest" description="Disordered" evidence="1">
    <location>
        <begin position="666"/>
        <end position="685"/>
    </location>
</feature>
<dbReference type="Gene3D" id="1.25.10.10">
    <property type="entry name" value="Leucine-rich Repeat Variant"/>
    <property type="match status" value="1"/>
</dbReference>
<sequence length="685" mass="75552">MLDVALASARLAWPAGTAVPERRHILDGLLASSGAFVSENGELRFARPALRDYLAACHVHRHHPRGPRLTEPSTWKYLKPRKSRPWPEAGLNAFLAGLWWKNERPAVERRLRHLVHHRHWEPNIGFVVDLIRRDLLPGNDLREQVVDILRGALRDPGQDDERWSVAANELQLIDPVTAADELDALVSFARPTARSRRRYDAVVALLQHDRVRGMNALEVLARNLTGLPQDRYDTALLIGELDQDQGEVAMLYLADTEEMGDLRADAAIILRRPELLRELVAEGRGLSDDARLRALDTLLPLDSEIAVTAAERFAATSADDDTPLRVAELIRHESPRTALRIAADIAWQEDQDADSETRYDAVLMIGKIDTAEAIPALRRLSESKFTHFEVRLRAASRILTEYGGPIDALVALAEAPEVTWENQARAAEALKEAAPEAGARRLVAIAGSGPSTDASRFTILKKAHKIAPREAAAEIEKFVKSHAAGPVRLKAVELVVSSLSSRSVIDLYAAIVATADGESAMTAARKVLAMHHPRGLELMGRVADRTAEDPQFRLTAATEAGEHGKRTLLDLAQTARSDRLRLQAAQALLKIDRAGGRSALKKLVKKARPSRIRIDAALSLPGTAATDALAYIVDDRHETESVRFEAATEAWDLNVKCGRELMGTLAKNPANSPKTRERAQRYLDK</sequence>
<dbReference type="AlphaFoldDB" id="A0A193C2L3"/>
<reference evidence="2 3" key="1">
    <citation type="journal article" date="2015" name="Genome Announc.">
        <title>Draft Genome Sequence of Norvancomycin-Producing Strain Amycolatopsis orientalis CPCC200066.</title>
        <authorList>
            <person name="Lei X."/>
            <person name="Yuan F."/>
            <person name="Shi Y."/>
            <person name="Li X."/>
            <person name="Wang L."/>
            <person name="Hong B."/>
        </authorList>
    </citation>
    <scope>NUCLEOTIDE SEQUENCE [LARGE SCALE GENOMIC DNA]</scope>
    <source>
        <strain evidence="2 3">B-37</strain>
    </source>
</reference>
<dbReference type="EMBL" id="CP016174">
    <property type="protein sequence ID" value="ANN18771.1"/>
    <property type="molecule type" value="Genomic_DNA"/>
</dbReference>
<gene>
    <name evidence="2" type="ORF">SD37_26215</name>
</gene>
<evidence type="ECO:0008006" key="4">
    <source>
        <dbReference type="Google" id="ProtNLM"/>
    </source>
</evidence>
<dbReference type="InterPro" id="IPR011989">
    <property type="entry name" value="ARM-like"/>
</dbReference>
<organism evidence="2 3">
    <name type="scientific">Amycolatopsis orientalis</name>
    <name type="common">Nocardia orientalis</name>
    <dbReference type="NCBI Taxonomy" id="31958"/>
    <lineage>
        <taxon>Bacteria</taxon>
        <taxon>Bacillati</taxon>
        <taxon>Actinomycetota</taxon>
        <taxon>Actinomycetes</taxon>
        <taxon>Pseudonocardiales</taxon>
        <taxon>Pseudonocardiaceae</taxon>
        <taxon>Amycolatopsis</taxon>
    </lineage>
</organism>
<accession>A0A193C2L3</accession>
<name>A0A193C2L3_AMYOR</name>
<dbReference type="Proteomes" id="UP000093695">
    <property type="component" value="Chromosome"/>
</dbReference>
<evidence type="ECO:0000256" key="1">
    <source>
        <dbReference type="SAM" id="MobiDB-lite"/>
    </source>
</evidence>
<evidence type="ECO:0000313" key="3">
    <source>
        <dbReference type="Proteomes" id="UP000093695"/>
    </source>
</evidence>
<protein>
    <recommendedName>
        <fullName evidence="4">HEAT repeat domain-containing protein</fullName>
    </recommendedName>
</protein>